<comment type="caution">
    <text evidence="13">The sequence shown here is derived from an EMBL/GenBank/DDBJ whole genome shotgun (WGS) entry which is preliminary data.</text>
</comment>
<dbReference type="Proteomes" id="UP000235145">
    <property type="component" value="Unassembled WGS sequence"/>
</dbReference>
<dbReference type="Pfam" id="PF05699">
    <property type="entry name" value="Dimer_Tnp_hAT"/>
    <property type="match status" value="1"/>
</dbReference>
<proteinExistence type="predicted"/>
<evidence type="ECO:0000256" key="11">
    <source>
        <dbReference type="SAM" id="MobiDB-lite"/>
    </source>
</evidence>
<dbReference type="PANTHER" id="PTHR46481:SF6">
    <property type="entry name" value="ZINC FINGER BED DOMAIN-CONTAINING PROTEIN RICESLEEPER 2-LIKE"/>
    <property type="match status" value="1"/>
</dbReference>
<evidence type="ECO:0000256" key="1">
    <source>
        <dbReference type="ARBA" id="ARBA00004123"/>
    </source>
</evidence>
<dbReference type="InterPro" id="IPR036236">
    <property type="entry name" value="Znf_C2H2_sf"/>
</dbReference>
<evidence type="ECO:0000256" key="5">
    <source>
        <dbReference type="ARBA" id="ARBA00022833"/>
    </source>
</evidence>
<evidence type="ECO:0000256" key="7">
    <source>
        <dbReference type="ARBA" id="ARBA00023125"/>
    </source>
</evidence>
<accession>A0A9R1XYI2</accession>
<dbReference type="SUPFAM" id="SSF53098">
    <property type="entry name" value="Ribonuclease H-like"/>
    <property type="match status" value="1"/>
</dbReference>
<evidence type="ECO:0000256" key="4">
    <source>
        <dbReference type="ARBA" id="ARBA00022771"/>
    </source>
</evidence>
<evidence type="ECO:0000256" key="9">
    <source>
        <dbReference type="ARBA" id="ARBA00023242"/>
    </source>
</evidence>
<evidence type="ECO:0000259" key="12">
    <source>
        <dbReference type="PROSITE" id="PS50808"/>
    </source>
</evidence>
<keyword evidence="4 10" id="KW-0863">Zinc-finger</keyword>
<gene>
    <name evidence="13" type="ORF">LSAT_V11C100011000</name>
</gene>
<comment type="subunit">
    <text evidence="2">Homodimer.</text>
</comment>
<feature type="compositionally biased region" description="Polar residues" evidence="11">
    <location>
        <begin position="1"/>
        <end position="11"/>
    </location>
</feature>
<dbReference type="SMART" id="SM00614">
    <property type="entry name" value="ZnF_BED"/>
    <property type="match status" value="1"/>
</dbReference>
<feature type="region of interest" description="Disordered" evidence="11">
    <location>
        <begin position="1"/>
        <end position="50"/>
    </location>
</feature>
<protein>
    <recommendedName>
        <fullName evidence="12">BED-type domain-containing protein</fullName>
    </recommendedName>
</protein>
<evidence type="ECO:0000256" key="6">
    <source>
        <dbReference type="ARBA" id="ARBA00023015"/>
    </source>
</evidence>
<evidence type="ECO:0000313" key="13">
    <source>
        <dbReference type="EMBL" id="KAJ0228632.1"/>
    </source>
</evidence>
<dbReference type="InterPro" id="IPR008906">
    <property type="entry name" value="HATC_C_dom"/>
</dbReference>
<comment type="subcellular location">
    <subcellularLocation>
        <location evidence="1">Nucleus</location>
    </subcellularLocation>
</comment>
<dbReference type="InterPro" id="IPR025525">
    <property type="entry name" value="hAT-like_transposase_RNase-H"/>
</dbReference>
<dbReference type="GO" id="GO:0003677">
    <property type="term" value="F:DNA binding"/>
    <property type="evidence" value="ECO:0007669"/>
    <property type="project" value="UniProtKB-KW"/>
</dbReference>
<keyword evidence="5" id="KW-0862">Zinc</keyword>
<dbReference type="EMBL" id="NBSK02000001">
    <property type="protein sequence ID" value="KAJ0228632.1"/>
    <property type="molecule type" value="Genomic_DNA"/>
</dbReference>
<dbReference type="PANTHER" id="PTHR46481">
    <property type="entry name" value="ZINC FINGER BED DOMAIN-CONTAINING PROTEIN 4"/>
    <property type="match status" value="1"/>
</dbReference>
<dbReference type="Pfam" id="PF14372">
    <property type="entry name" value="hAT-like_RNase-H"/>
    <property type="match status" value="1"/>
</dbReference>
<keyword evidence="6" id="KW-0805">Transcription regulation</keyword>
<dbReference type="PROSITE" id="PS50808">
    <property type="entry name" value="ZF_BED"/>
    <property type="match status" value="1"/>
</dbReference>
<dbReference type="Pfam" id="PF02892">
    <property type="entry name" value="zf-BED"/>
    <property type="match status" value="1"/>
</dbReference>
<dbReference type="GO" id="GO:0008270">
    <property type="term" value="F:zinc ion binding"/>
    <property type="evidence" value="ECO:0007669"/>
    <property type="project" value="UniProtKB-KW"/>
</dbReference>
<sequence>MSNDDFSSSHWKYQKDDDIQSPTPPPKPNKTRKNKQVKPNNSSVDAKRPRKLTSNVWPHYEFLKRNEKGETYCKCKKCGKVYNAESRMGTRNLKRHIENCKKNQFKDVGKMILDGGGSSGSLTKRAPDFNPSTFRELLVIAIFVEYEGIRRCFTYLNHEVNLVKSNTIKYNIKNMFRTEKLKIKDLLSCTLGRIFLTFDCWTSITTDGYLSLKAHFIDSSWCLQKLILNFSCLPPPHTHLAMSNHVFSLLKDWGIKKKCFQLLWSLDNSCSNDVMADFLKTEIYLLSEGAYFHVRCCAHILNLIVQDGLKELDDVVIKVRESVKYYKGSQLRKKMFKDSVAYVELQLSKGPKQDVLTQWNSTYMMLESFLYYKKTFIHLQKMDANYSHCPTSEEWGKIERIFKFLQVFYEVTCAFSGSKYPATNLYFTNVLMFRVLLHKEKYSHARFMKNMATRMYAKFEKYWAEFSTVMAIVVVLDPRYKFQMVEWGYEKVYGDGCNSELSIIKEKLFSLFNEYNKSKYGQAKSMSDSQKELHGDLDGASSSPMMDFDKFSTKVTSQVVKVELECYLEEKLMPRVNNFNILDYWRTREIRYPTVARMAGDILVVPISIVASKSAFSKGGRVLDAYRSSLAPSIVEAIICLRNWVFGEAKMESQLEELCDAIMMEKMDDEQENHTESGSRVGESQPVYDPTQHIATPIP</sequence>
<feature type="region of interest" description="Disordered" evidence="11">
    <location>
        <begin position="668"/>
        <end position="699"/>
    </location>
</feature>
<evidence type="ECO:0000256" key="3">
    <source>
        <dbReference type="ARBA" id="ARBA00022723"/>
    </source>
</evidence>
<keyword evidence="9" id="KW-0539">Nucleus</keyword>
<evidence type="ECO:0000256" key="2">
    <source>
        <dbReference type="ARBA" id="ARBA00011738"/>
    </source>
</evidence>
<feature type="domain" description="BED-type" evidence="12">
    <location>
        <begin position="51"/>
        <end position="108"/>
    </location>
</feature>
<keyword evidence="8" id="KW-0804">Transcription</keyword>
<evidence type="ECO:0000313" key="14">
    <source>
        <dbReference type="Proteomes" id="UP000235145"/>
    </source>
</evidence>
<dbReference type="SUPFAM" id="SSF57667">
    <property type="entry name" value="beta-beta-alpha zinc fingers"/>
    <property type="match status" value="1"/>
</dbReference>
<dbReference type="AlphaFoldDB" id="A0A9R1XYI2"/>
<dbReference type="GO" id="GO:0005634">
    <property type="term" value="C:nucleus"/>
    <property type="evidence" value="ECO:0007669"/>
    <property type="project" value="UniProtKB-SubCell"/>
</dbReference>
<dbReference type="InterPro" id="IPR003656">
    <property type="entry name" value="Znf_BED"/>
</dbReference>
<evidence type="ECO:0000256" key="8">
    <source>
        <dbReference type="ARBA" id="ARBA00023163"/>
    </source>
</evidence>
<reference evidence="13 14" key="1">
    <citation type="journal article" date="2017" name="Nat. Commun.">
        <title>Genome assembly with in vitro proximity ligation data and whole-genome triplication in lettuce.</title>
        <authorList>
            <person name="Reyes-Chin-Wo S."/>
            <person name="Wang Z."/>
            <person name="Yang X."/>
            <person name="Kozik A."/>
            <person name="Arikit S."/>
            <person name="Song C."/>
            <person name="Xia L."/>
            <person name="Froenicke L."/>
            <person name="Lavelle D.O."/>
            <person name="Truco M.J."/>
            <person name="Xia R."/>
            <person name="Zhu S."/>
            <person name="Xu C."/>
            <person name="Xu H."/>
            <person name="Xu X."/>
            <person name="Cox K."/>
            <person name="Korf I."/>
            <person name="Meyers B.C."/>
            <person name="Michelmore R.W."/>
        </authorList>
    </citation>
    <scope>NUCLEOTIDE SEQUENCE [LARGE SCALE GENOMIC DNA]</scope>
    <source>
        <strain evidence="14">cv. Salinas</strain>
        <tissue evidence="13">Seedlings</tissue>
    </source>
</reference>
<evidence type="ECO:0000256" key="10">
    <source>
        <dbReference type="PROSITE-ProRule" id="PRU00027"/>
    </source>
</evidence>
<name>A0A9R1XYI2_LACSA</name>
<dbReference type="InterPro" id="IPR012337">
    <property type="entry name" value="RNaseH-like_sf"/>
</dbReference>
<keyword evidence="3" id="KW-0479">Metal-binding</keyword>
<keyword evidence="7" id="KW-0238">DNA-binding</keyword>
<dbReference type="InterPro" id="IPR052035">
    <property type="entry name" value="ZnF_BED_domain_contain"/>
</dbReference>
<dbReference type="GO" id="GO:0046983">
    <property type="term" value="F:protein dimerization activity"/>
    <property type="evidence" value="ECO:0007669"/>
    <property type="project" value="InterPro"/>
</dbReference>
<organism evidence="13 14">
    <name type="scientific">Lactuca sativa</name>
    <name type="common">Garden lettuce</name>
    <dbReference type="NCBI Taxonomy" id="4236"/>
    <lineage>
        <taxon>Eukaryota</taxon>
        <taxon>Viridiplantae</taxon>
        <taxon>Streptophyta</taxon>
        <taxon>Embryophyta</taxon>
        <taxon>Tracheophyta</taxon>
        <taxon>Spermatophyta</taxon>
        <taxon>Magnoliopsida</taxon>
        <taxon>eudicotyledons</taxon>
        <taxon>Gunneridae</taxon>
        <taxon>Pentapetalae</taxon>
        <taxon>asterids</taxon>
        <taxon>campanulids</taxon>
        <taxon>Asterales</taxon>
        <taxon>Asteraceae</taxon>
        <taxon>Cichorioideae</taxon>
        <taxon>Cichorieae</taxon>
        <taxon>Lactucinae</taxon>
        <taxon>Lactuca</taxon>
    </lineage>
</organism>
<keyword evidence="14" id="KW-1185">Reference proteome</keyword>